<dbReference type="Pfam" id="PF00005">
    <property type="entry name" value="ABC_tran"/>
    <property type="match status" value="2"/>
</dbReference>
<name>A0A4R6PUE6_NOCIG</name>
<evidence type="ECO:0000259" key="12">
    <source>
        <dbReference type="PROSITE" id="PS50928"/>
    </source>
</evidence>
<keyword evidence="14" id="KW-1185">Reference proteome</keyword>
<feature type="domain" description="ABC transporter" evidence="11">
    <location>
        <begin position="364"/>
        <end position="601"/>
    </location>
</feature>
<evidence type="ECO:0000256" key="2">
    <source>
        <dbReference type="ARBA" id="ARBA00005417"/>
    </source>
</evidence>
<dbReference type="Pfam" id="PF00528">
    <property type="entry name" value="BPD_transp_1"/>
    <property type="match status" value="1"/>
</dbReference>
<evidence type="ECO:0000256" key="8">
    <source>
        <dbReference type="ARBA" id="ARBA00023136"/>
    </source>
</evidence>
<dbReference type="GO" id="GO:0055085">
    <property type="term" value="P:transmembrane transport"/>
    <property type="evidence" value="ECO:0007669"/>
    <property type="project" value="InterPro"/>
</dbReference>
<gene>
    <name evidence="13" type="ORF">DFR75_1011600</name>
</gene>
<evidence type="ECO:0000256" key="9">
    <source>
        <dbReference type="RuleBase" id="RU363032"/>
    </source>
</evidence>
<feature type="transmembrane region" description="Helical" evidence="9">
    <location>
        <begin position="28"/>
        <end position="48"/>
    </location>
</feature>
<sequence>MGAERWGLGRSASRTAGRFGGVVRSWRWGAGFGVGLVVLCALVGPLFAPHGAEDAVGIPFAEPGGGAVLGTDRLGRDVFSHLLTGGTQLLVVSAVIAVAVTVLSAVLGAVAAVRPRAGSVIELAGDLVILLPAVLGILLVLTAWPQGGVAALIVVSLVFGVPYCARIFAASAASIAATGYVEAAVASGESLPYLVFREILPNLRSVFTTQLGLRFVVAIYLVSTVSFLGVPALGADNWAIMVRDNASGILLNPWAVLAPSAAIAIVAVGVNLVVTAGSARDGARRRRAGATDYVPDRGAMVGAGSRGDVRLSGFGGQRDHAGNPAGMPDETASPTDVEQAVMDGLVSSGRRNGHLAAVDAGDAAVVDGLTVVSAAGAVLLAPLSFRLKAGSVTALTGASGAGKSTAMRALLGHVPAGMRCAGTVLVAGHDVFGLDPRALRTFRRERIAYVGQDPGSELNPLLRVSALLAEAAPTSSEAGRQAMLDRVGLDETFLRRRVGRLSGGQQRRVALARALLRRPIVLVLDEPLAGLHGALRTEIARLIADLAVTDATAVLLSGHDTTTVHAIADTVIEVHPPSAVPRSRRVGSAPIGHDEKATPYSRPRGDASTGDGATVAAVQRTAGRRTAEPEDDRAAGSADQAPRGEIPVAEGFAGPASPATDGRESPGIALSAKGITAAADNHRILGEIDLEVREGAALAVVGPSGAGKTTLARVIAGLQIGVAGVVEAGAVRAPVGKRRRIKPGAKGIQLVTQNPLAALNPRRTVEQTLARPLRRIARVPKPDVRKRVDALLADVDLPADLASRRPHELSGGQRQRVALARALAADPAVLICDEITTALDQHTAAGVMTLLDRLRTEHGTAILLISHDMALVARHCTDLLVLDHGEVVERGDPAIVLAAPAHRATAELLV</sequence>
<dbReference type="Gene3D" id="3.40.50.300">
    <property type="entry name" value="P-loop containing nucleotide triphosphate hydrolases"/>
    <property type="match status" value="2"/>
</dbReference>
<dbReference type="CDD" id="cd06261">
    <property type="entry name" value="TM_PBP2"/>
    <property type="match status" value="1"/>
</dbReference>
<evidence type="ECO:0000313" key="14">
    <source>
        <dbReference type="Proteomes" id="UP000295087"/>
    </source>
</evidence>
<organism evidence="13 14">
    <name type="scientific">Nocardia ignorata</name>
    <dbReference type="NCBI Taxonomy" id="145285"/>
    <lineage>
        <taxon>Bacteria</taxon>
        <taxon>Bacillati</taxon>
        <taxon>Actinomycetota</taxon>
        <taxon>Actinomycetes</taxon>
        <taxon>Mycobacteriales</taxon>
        <taxon>Nocardiaceae</taxon>
        <taxon>Nocardia</taxon>
    </lineage>
</organism>
<evidence type="ECO:0000256" key="3">
    <source>
        <dbReference type="ARBA" id="ARBA00022448"/>
    </source>
</evidence>
<evidence type="ECO:0000313" key="13">
    <source>
        <dbReference type="EMBL" id="TDP42488.1"/>
    </source>
</evidence>
<dbReference type="InterPro" id="IPR050319">
    <property type="entry name" value="ABC_transp_ATP-bind"/>
</dbReference>
<evidence type="ECO:0000259" key="11">
    <source>
        <dbReference type="PROSITE" id="PS50893"/>
    </source>
</evidence>
<dbReference type="SUPFAM" id="SSF52540">
    <property type="entry name" value="P-loop containing nucleoside triphosphate hydrolases"/>
    <property type="match status" value="2"/>
</dbReference>
<dbReference type="PROSITE" id="PS00211">
    <property type="entry name" value="ABC_TRANSPORTER_1"/>
    <property type="match status" value="2"/>
</dbReference>
<dbReference type="PANTHER" id="PTHR43776">
    <property type="entry name" value="TRANSPORT ATP-BINDING PROTEIN"/>
    <property type="match status" value="1"/>
</dbReference>
<keyword evidence="6" id="KW-0067">ATP-binding</keyword>
<dbReference type="AlphaFoldDB" id="A0A4R6PUE6"/>
<evidence type="ECO:0000256" key="4">
    <source>
        <dbReference type="ARBA" id="ARBA00022692"/>
    </source>
</evidence>
<dbReference type="InterPro" id="IPR017871">
    <property type="entry name" value="ABC_transporter-like_CS"/>
</dbReference>
<dbReference type="GO" id="GO:0016887">
    <property type="term" value="F:ATP hydrolysis activity"/>
    <property type="evidence" value="ECO:0007669"/>
    <property type="project" value="InterPro"/>
</dbReference>
<evidence type="ECO:0000256" key="10">
    <source>
        <dbReference type="SAM" id="MobiDB-lite"/>
    </source>
</evidence>
<keyword evidence="7 9" id="KW-1133">Transmembrane helix</keyword>
<feature type="transmembrane region" description="Helical" evidence="9">
    <location>
        <begin position="89"/>
        <end position="111"/>
    </location>
</feature>
<dbReference type="InterPro" id="IPR003439">
    <property type="entry name" value="ABC_transporter-like_ATP-bd"/>
</dbReference>
<feature type="domain" description="ABC transmembrane type-1" evidence="12">
    <location>
        <begin position="90"/>
        <end position="274"/>
    </location>
</feature>
<dbReference type="SMART" id="SM00382">
    <property type="entry name" value="AAA"/>
    <property type="match status" value="2"/>
</dbReference>
<dbReference type="PROSITE" id="PS50928">
    <property type="entry name" value="ABC_TM1"/>
    <property type="match status" value="1"/>
</dbReference>
<evidence type="ECO:0000256" key="1">
    <source>
        <dbReference type="ARBA" id="ARBA00004141"/>
    </source>
</evidence>
<feature type="compositionally biased region" description="Basic and acidic residues" evidence="10">
    <location>
        <begin position="625"/>
        <end position="634"/>
    </location>
</feature>
<dbReference type="InterPro" id="IPR000515">
    <property type="entry name" value="MetI-like"/>
</dbReference>
<dbReference type="RefSeq" id="WP_243749752.1">
    <property type="nucleotide sequence ID" value="NZ_SNXK01000001.1"/>
</dbReference>
<comment type="similarity">
    <text evidence="2">Belongs to the ABC transporter superfamily.</text>
</comment>
<comment type="similarity">
    <text evidence="9">Belongs to the binding-protein-dependent transport system permease family.</text>
</comment>
<comment type="caution">
    <text evidence="13">The sequence shown here is derived from an EMBL/GenBank/DDBJ whole genome shotgun (WGS) entry which is preliminary data.</text>
</comment>
<feature type="transmembrane region" description="Helical" evidence="9">
    <location>
        <begin position="254"/>
        <end position="277"/>
    </location>
</feature>
<dbReference type="InterPro" id="IPR027417">
    <property type="entry name" value="P-loop_NTPase"/>
</dbReference>
<evidence type="ECO:0000256" key="5">
    <source>
        <dbReference type="ARBA" id="ARBA00022741"/>
    </source>
</evidence>
<keyword evidence="3 9" id="KW-0813">Transport</keyword>
<dbReference type="GO" id="GO:0005886">
    <property type="term" value="C:plasma membrane"/>
    <property type="evidence" value="ECO:0007669"/>
    <property type="project" value="UniProtKB-SubCell"/>
</dbReference>
<feature type="transmembrane region" description="Helical" evidence="9">
    <location>
        <begin position="123"/>
        <end position="144"/>
    </location>
</feature>
<feature type="transmembrane region" description="Helical" evidence="9">
    <location>
        <begin position="211"/>
        <end position="234"/>
    </location>
</feature>
<protein>
    <submittedName>
        <fullName evidence="13">ABC-type glutathione transport system ATPase component</fullName>
    </submittedName>
</protein>
<feature type="domain" description="ABC transporter" evidence="11">
    <location>
        <begin position="670"/>
        <end position="909"/>
    </location>
</feature>
<keyword evidence="4 9" id="KW-0812">Transmembrane</keyword>
<dbReference type="InterPro" id="IPR003593">
    <property type="entry name" value="AAA+_ATPase"/>
</dbReference>
<dbReference type="Gene3D" id="1.10.3720.10">
    <property type="entry name" value="MetI-like"/>
    <property type="match status" value="1"/>
</dbReference>
<dbReference type="CDD" id="cd03257">
    <property type="entry name" value="ABC_NikE_OppD_transporters"/>
    <property type="match status" value="1"/>
</dbReference>
<evidence type="ECO:0000256" key="6">
    <source>
        <dbReference type="ARBA" id="ARBA00022840"/>
    </source>
</evidence>
<dbReference type="SUPFAM" id="SSF161098">
    <property type="entry name" value="MetI-like"/>
    <property type="match status" value="1"/>
</dbReference>
<dbReference type="EMBL" id="SNXK01000001">
    <property type="protein sequence ID" value="TDP42488.1"/>
    <property type="molecule type" value="Genomic_DNA"/>
</dbReference>
<dbReference type="GO" id="GO:0005524">
    <property type="term" value="F:ATP binding"/>
    <property type="evidence" value="ECO:0007669"/>
    <property type="project" value="UniProtKB-KW"/>
</dbReference>
<dbReference type="PROSITE" id="PS50893">
    <property type="entry name" value="ABC_TRANSPORTER_2"/>
    <property type="match status" value="2"/>
</dbReference>
<dbReference type="Proteomes" id="UP000295087">
    <property type="component" value="Unassembled WGS sequence"/>
</dbReference>
<proteinExistence type="inferred from homology"/>
<comment type="subcellular location">
    <subcellularLocation>
        <location evidence="9">Cell membrane</location>
        <topology evidence="9">Multi-pass membrane protein</topology>
    </subcellularLocation>
    <subcellularLocation>
        <location evidence="1">Membrane</location>
        <topology evidence="1">Multi-pass membrane protein</topology>
    </subcellularLocation>
</comment>
<keyword evidence="8 9" id="KW-0472">Membrane</keyword>
<accession>A0A4R6PUE6</accession>
<feature type="transmembrane region" description="Helical" evidence="9">
    <location>
        <begin position="150"/>
        <end position="169"/>
    </location>
</feature>
<evidence type="ECO:0000256" key="7">
    <source>
        <dbReference type="ARBA" id="ARBA00022989"/>
    </source>
</evidence>
<reference evidence="13 14" key="1">
    <citation type="submission" date="2019-03" db="EMBL/GenBank/DDBJ databases">
        <title>Genomic Encyclopedia of Type Strains, Phase IV (KMG-IV): sequencing the most valuable type-strain genomes for metagenomic binning, comparative biology and taxonomic classification.</title>
        <authorList>
            <person name="Goeker M."/>
        </authorList>
    </citation>
    <scope>NUCLEOTIDE SEQUENCE [LARGE SCALE GENOMIC DNA]</scope>
    <source>
        <strain evidence="13 14">DSM 44496</strain>
    </source>
</reference>
<dbReference type="InterPro" id="IPR035906">
    <property type="entry name" value="MetI-like_sf"/>
</dbReference>
<feature type="region of interest" description="Disordered" evidence="10">
    <location>
        <begin position="578"/>
        <end position="667"/>
    </location>
</feature>
<dbReference type="PANTHER" id="PTHR43776:SF7">
    <property type="entry name" value="D,D-DIPEPTIDE TRANSPORT ATP-BINDING PROTEIN DDPF-RELATED"/>
    <property type="match status" value="1"/>
</dbReference>
<keyword evidence="5" id="KW-0547">Nucleotide-binding</keyword>